<keyword evidence="2" id="KW-1185">Reference proteome</keyword>
<gene>
    <name evidence="1" type="ORF">CHRY9393_03604</name>
</gene>
<proteinExistence type="predicted"/>
<sequence>MSNKNFRILDESEFNQANEFINTYNKTNRPILKLVRSLEIANDFKNLKDKHFINFETTLVKTHTPKLYYIPTLRTAHSLYHINNTSTNYKKIEEDILLHTLKKNYSLDKSIDVFTGVHLYKDIPVVHFKQC</sequence>
<organism evidence="1 2">
    <name type="scientific">Chryseobacterium fistulae</name>
    <dbReference type="NCBI Taxonomy" id="2675058"/>
    <lineage>
        <taxon>Bacteria</taxon>
        <taxon>Pseudomonadati</taxon>
        <taxon>Bacteroidota</taxon>
        <taxon>Flavobacteriia</taxon>
        <taxon>Flavobacteriales</taxon>
        <taxon>Weeksellaceae</taxon>
        <taxon>Chryseobacterium group</taxon>
        <taxon>Chryseobacterium</taxon>
    </lineage>
</organism>
<name>A0A6N4XZM1_9FLAO</name>
<dbReference type="AlphaFoldDB" id="A0A6N4XZM1"/>
<dbReference type="RefSeq" id="WP_162074489.1">
    <property type="nucleotide sequence ID" value="NZ_CACVBY010000209.1"/>
</dbReference>
<accession>A0A6N4XZM1</accession>
<evidence type="ECO:0000313" key="1">
    <source>
        <dbReference type="EMBL" id="CAA7393991.1"/>
    </source>
</evidence>
<reference evidence="1 2" key="1">
    <citation type="submission" date="2020-01" db="EMBL/GenBank/DDBJ databases">
        <authorList>
            <person name="Rodrigo-Torres L."/>
            <person name="Arahal R. D."/>
            <person name="Lucena T."/>
        </authorList>
    </citation>
    <scope>NUCLEOTIDE SEQUENCE [LARGE SCALE GENOMIC DNA]</scope>
    <source>
        <strain evidence="1 2">CECT 9393</strain>
    </source>
</reference>
<protein>
    <submittedName>
        <fullName evidence="1">Uncharacterized protein</fullName>
    </submittedName>
</protein>
<evidence type="ECO:0000313" key="2">
    <source>
        <dbReference type="Proteomes" id="UP000445309"/>
    </source>
</evidence>
<dbReference type="Proteomes" id="UP000445309">
    <property type="component" value="Unassembled WGS sequence"/>
</dbReference>
<dbReference type="EMBL" id="CACVBY010000209">
    <property type="protein sequence ID" value="CAA7393991.1"/>
    <property type="molecule type" value="Genomic_DNA"/>
</dbReference>